<evidence type="ECO:0000313" key="8">
    <source>
        <dbReference type="Proteomes" id="UP000549394"/>
    </source>
</evidence>
<dbReference type="FunFam" id="3.30.70.660:FF:000002">
    <property type="entry name" value="tRNA pseudouridine synthase"/>
    <property type="match status" value="1"/>
</dbReference>
<protein>
    <submittedName>
        <fullName evidence="7">DgyrCDS5486</fullName>
    </submittedName>
</protein>
<keyword evidence="3" id="KW-0413">Isomerase</keyword>
<dbReference type="CDD" id="cd02568">
    <property type="entry name" value="PseudoU_synth_PUS1_PUS2"/>
    <property type="match status" value="1"/>
</dbReference>
<dbReference type="PANTHER" id="PTHR11142:SF4">
    <property type="entry name" value="PSEUDOURIDYLATE SYNTHASE 1 HOMOLOG"/>
    <property type="match status" value="1"/>
</dbReference>
<dbReference type="InterPro" id="IPR020103">
    <property type="entry name" value="PsdUridine_synth_cat_dom_sf"/>
</dbReference>
<dbReference type="EMBL" id="CAJFCJ010000006">
    <property type="protein sequence ID" value="CAD5116613.1"/>
    <property type="molecule type" value="Genomic_DNA"/>
</dbReference>
<feature type="compositionally biased region" description="Basic and acidic residues" evidence="5">
    <location>
        <begin position="256"/>
        <end position="285"/>
    </location>
</feature>
<dbReference type="OrthoDB" id="10256309at2759"/>
<dbReference type="GO" id="GO:1990481">
    <property type="term" value="P:mRNA pseudouridine synthesis"/>
    <property type="evidence" value="ECO:0007669"/>
    <property type="project" value="TreeGrafter"/>
</dbReference>
<keyword evidence="2" id="KW-0819">tRNA processing</keyword>
<dbReference type="GO" id="GO:0005634">
    <property type="term" value="C:nucleus"/>
    <property type="evidence" value="ECO:0007669"/>
    <property type="project" value="TreeGrafter"/>
</dbReference>
<sequence length="293" mass="34211">MFSDVDNPVEKLNSSLPPEIRVLAMRRVTKGFNCKNNCDSRTYTYLIPTHAFSPKDDDLKPSQYRIDTASREKVDECLSKFVGVHNFHNFTSGKKFRDPSAKRNILSFKMEEPFVREEMEFAELRVKGQSFMMHHIRKMIGLTIAIVKGYTTVDLIDKCWQAGKVDVPKAPGLGLWLETLHYDMYNKRFAKSHDSLDWADFQEDIANFKKNYIYPTIIECEAKERPNISLTHFSMIDWLNTLSIHHYDEIIRDAPEKETEKIDENNTDRDENETIKDNDIEKIDENIEIATTE</sequence>
<gene>
    <name evidence="7" type="ORF">DGYR_LOCUS5218</name>
</gene>
<dbReference type="GO" id="GO:0031119">
    <property type="term" value="P:tRNA pseudouridine synthesis"/>
    <property type="evidence" value="ECO:0007669"/>
    <property type="project" value="InterPro"/>
</dbReference>
<evidence type="ECO:0000256" key="2">
    <source>
        <dbReference type="ARBA" id="ARBA00022694"/>
    </source>
</evidence>
<dbReference type="AlphaFoldDB" id="A0A7I8VMB8"/>
<evidence type="ECO:0000256" key="1">
    <source>
        <dbReference type="ARBA" id="ARBA00009375"/>
    </source>
</evidence>
<evidence type="ECO:0000313" key="7">
    <source>
        <dbReference type="EMBL" id="CAD5116613.1"/>
    </source>
</evidence>
<evidence type="ECO:0000256" key="5">
    <source>
        <dbReference type="SAM" id="MobiDB-lite"/>
    </source>
</evidence>
<feature type="region of interest" description="Disordered" evidence="5">
    <location>
        <begin position="256"/>
        <end position="293"/>
    </location>
</feature>
<evidence type="ECO:0000256" key="3">
    <source>
        <dbReference type="ARBA" id="ARBA00023235"/>
    </source>
</evidence>
<evidence type="ECO:0000259" key="6">
    <source>
        <dbReference type="Pfam" id="PF01416"/>
    </source>
</evidence>
<keyword evidence="8" id="KW-1185">Reference proteome</keyword>
<dbReference type="InterPro" id="IPR001406">
    <property type="entry name" value="PsdUridine_synth_TruA"/>
</dbReference>
<feature type="domain" description="Pseudouridine synthase I TruA alpha/beta" evidence="6">
    <location>
        <begin position="80"/>
        <end position="183"/>
    </location>
</feature>
<comment type="similarity">
    <text evidence="1">Belongs to the tRNA pseudouridine synthase TruA family.</text>
</comment>
<dbReference type="Proteomes" id="UP000549394">
    <property type="component" value="Unassembled WGS sequence"/>
</dbReference>
<dbReference type="InterPro" id="IPR020097">
    <property type="entry name" value="PsdUridine_synth_TruA_a/b_dom"/>
</dbReference>
<organism evidence="7 8">
    <name type="scientific">Dimorphilus gyrociliatus</name>
    <dbReference type="NCBI Taxonomy" id="2664684"/>
    <lineage>
        <taxon>Eukaryota</taxon>
        <taxon>Metazoa</taxon>
        <taxon>Spiralia</taxon>
        <taxon>Lophotrochozoa</taxon>
        <taxon>Annelida</taxon>
        <taxon>Polychaeta</taxon>
        <taxon>Polychaeta incertae sedis</taxon>
        <taxon>Dinophilidae</taxon>
        <taxon>Dimorphilus</taxon>
    </lineage>
</organism>
<dbReference type="GO" id="GO:0009982">
    <property type="term" value="F:pseudouridine synthase activity"/>
    <property type="evidence" value="ECO:0007669"/>
    <property type="project" value="InterPro"/>
</dbReference>
<name>A0A7I8VMB8_9ANNE</name>
<reference evidence="7 8" key="1">
    <citation type="submission" date="2020-08" db="EMBL/GenBank/DDBJ databases">
        <authorList>
            <person name="Hejnol A."/>
        </authorList>
    </citation>
    <scope>NUCLEOTIDE SEQUENCE [LARGE SCALE GENOMIC DNA]</scope>
</reference>
<dbReference type="InterPro" id="IPR020095">
    <property type="entry name" value="PsdUridine_synth_TruA_C"/>
</dbReference>
<accession>A0A7I8VMB8</accession>
<dbReference type="SUPFAM" id="SSF55120">
    <property type="entry name" value="Pseudouridine synthase"/>
    <property type="match status" value="1"/>
</dbReference>
<evidence type="ECO:0000256" key="4">
    <source>
        <dbReference type="PIRSR" id="PIRSR641708-2"/>
    </source>
</evidence>
<proteinExistence type="inferred from homology"/>
<dbReference type="Pfam" id="PF01416">
    <property type="entry name" value="PseudoU_synth_1"/>
    <property type="match status" value="1"/>
</dbReference>
<dbReference type="InterPro" id="IPR041708">
    <property type="entry name" value="PUS1/PUS2-like"/>
</dbReference>
<feature type="binding site" evidence="4">
    <location>
        <position position="43"/>
    </location>
    <ligand>
        <name>substrate</name>
    </ligand>
</feature>
<dbReference type="PANTHER" id="PTHR11142">
    <property type="entry name" value="PSEUDOURIDYLATE SYNTHASE"/>
    <property type="match status" value="1"/>
</dbReference>
<dbReference type="GO" id="GO:0003723">
    <property type="term" value="F:RNA binding"/>
    <property type="evidence" value="ECO:0007669"/>
    <property type="project" value="InterPro"/>
</dbReference>
<comment type="caution">
    <text evidence="7">The sequence shown here is derived from an EMBL/GenBank/DDBJ whole genome shotgun (WGS) entry which is preliminary data.</text>
</comment>
<dbReference type="Gene3D" id="3.30.70.660">
    <property type="entry name" value="Pseudouridine synthase I, catalytic domain, C-terminal subdomain"/>
    <property type="match status" value="1"/>
</dbReference>